<dbReference type="PANTHER" id="PTHR11963:SF23">
    <property type="entry name" value="CYTOSOL AMINOPEPTIDASE"/>
    <property type="match status" value="1"/>
</dbReference>
<evidence type="ECO:0000256" key="1">
    <source>
        <dbReference type="ARBA" id="ARBA00000135"/>
    </source>
</evidence>
<dbReference type="EC" id="3.4.11.1" evidence="8"/>
<dbReference type="InterPro" id="IPR000819">
    <property type="entry name" value="Peptidase_M17_C"/>
</dbReference>
<dbReference type="AlphaFoldDB" id="A0A553V004"/>
<evidence type="ECO:0000256" key="5">
    <source>
        <dbReference type="ARBA" id="ARBA00022670"/>
    </source>
</evidence>
<dbReference type="OrthoDB" id="9809354at2"/>
<dbReference type="SUPFAM" id="SSF53187">
    <property type="entry name" value="Zn-dependent exopeptidases"/>
    <property type="match status" value="1"/>
</dbReference>
<feature type="binding site" evidence="8">
    <location>
        <position position="339"/>
    </location>
    <ligand>
        <name>Mn(2+)</name>
        <dbReference type="ChEBI" id="CHEBI:29035"/>
        <label>2</label>
    </ligand>
</feature>
<evidence type="ECO:0000256" key="6">
    <source>
        <dbReference type="ARBA" id="ARBA00022801"/>
    </source>
</evidence>
<feature type="binding site" evidence="8">
    <location>
        <position position="278"/>
    </location>
    <ligand>
        <name>Mn(2+)</name>
        <dbReference type="ChEBI" id="CHEBI:29035"/>
        <label>2</label>
    </ligand>
</feature>
<feature type="active site" evidence="8">
    <location>
        <position position="341"/>
    </location>
</feature>
<dbReference type="NCBIfam" id="NF002081">
    <property type="entry name" value="PRK00913.3-3"/>
    <property type="match status" value="1"/>
</dbReference>
<reference evidence="10" key="2">
    <citation type="submission" date="2019-07" db="EMBL/GenBank/DDBJ databases">
        <authorList>
            <person name="Papic B."/>
        </authorList>
    </citation>
    <scope>NUCLEOTIDE SEQUENCE [LARGE SCALE GENOMIC DNA]</scope>
    <source>
        <strain evidence="10">L8b</strain>
    </source>
</reference>
<feature type="binding site" evidence="8">
    <location>
        <position position="255"/>
    </location>
    <ligand>
        <name>Mn(2+)</name>
        <dbReference type="ChEBI" id="CHEBI:29035"/>
        <label>2</label>
    </ligand>
</feature>
<keyword evidence="11" id="KW-1185">Reference proteome</keyword>
<gene>
    <name evidence="8" type="primary">pepA</name>
    <name evidence="10" type="ORF">FNE76_03320</name>
</gene>
<feature type="binding site" evidence="8">
    <location>
        <position position="260"/>
    </location>
    <ligand>
        <name>Mn(2+)</name>
        <dbReference type="ChEBI" id="CHEBI:29035"/>
        <label>2</label>
    </ligand>
</feature>
<comment type="similarity">
    <text evidence="3 8">Belongs to the peptidase M17 family.</text>
</comment>
<comment type="subcellular location">
    <subcellularLocation>
        <location evidence="8">Cytoplasm</location>
    </subcellularLocation>
</comment>
<dbReference type="Gene3D" id="3.40.630.10">
    <property type="entry name" value="Zn peptidases"/>
    <property type="match status" value="1"/>
</dbReference>
<comment type="catalytic activity">
    <reaction evidence="1 8">
        <text>Release of an N-terminal amino acid, Xaa-|-Yaa-, in which Xaa is preferably Leu, but may be other amino acids including Pro although not Arg or Lys, and Yaa may be Pro. Amino acid amides and methyl esters are also readily hydrolyzed, but rates on arylamides are exceedingly low.</text>
        <dbReference type="EC" id="3.4.11.1"/>
    </reaction>
</comment>
<name>A0A553V004_9HELI</name>
<dbReference type="InterPro" id="IPR043472">
    <property type="entry name" value="Macro_dom-like"/>
</dbReference>
<sequence length="493" mass="54284">MLKLKLEETCFKALEADVAVVFVVEKDLKSSWIHNERQLETFNYEGEGMFVDQHHKVVYVGVPKSDVHLFREAACQAVRAIKKMHFKSAKVGLYAAKHSVEQYALSETMLAIFTGLQFGMYEYETYKEKKTKTHLKEVLVALGDAKEFAEEPHTLKGVLEKKIHKARILVEHVNLARDLVNTPPNVASAPYVAKIAQDLAEKNGLDCFVHGEDYLKEKKMGAYLAVNQASANPPQLVHVIYKPKHAKKKIVLVGKGLTYDCGGLSIKTSEYMITMKADKGGACAVLAVVNALAHLGVEAEVHAVLGLAENMIAGNSYRPDDILISKEGKSIEVRNTDAEGRLVLADCLSFAQDLEPDLIVDFATLTGACVVGLGSYTSGIMGNNEELKNQFEKSALKSGELVAKLPFNRHLRKLLDSKMADISNITPVRYGGALTAGLFLNEFIREAYKDKWLHIDIAGPAYVEKDWDVNTPGASGAGVRMCVQFVLDVLAKS</sequence>
<comment type="catalytic activity">
    <reaction evidence="2 8">
        <text>Release of an N-terminal amino acid, preferentially leucine, but not glutamic or aspartic acids.</text>
        <dbReference type="EC" id="3.4.11.10"/>
    </reaction>
</comment>
<dbReference type="EC" id="3.4.11.10" evidence="8"/>
<feature type="binding site" evidence="8">
    <location>
        <position position="260"/>
    </location>
    <ligand>
        <name>Mn(2+)</name>
        <dbReference type="ChEBI" id="CHEBI:29035"/>
        <label>1</label>
    </ligand>
</feature>
<feature type="binding site" evidence="8">
    <location>
        <position position="339"/>
    </location>
    <ligand>
        <name>Mn(2+)</name>
        <dbReference type="ChEBI" id="CHEBI:29035"/>
        <label>1</label>
    </ligand>
</feature>
<evidence type="ECO:0000256" key="8">
    <source>
        <dbReference type="HAMAP-Rule" id="MF_00181"/>
    </source>
</evidence>
<keyword evidence="4 8" id="KW-0031">Aminopeptidase</keyword>
<evidence type="ECO:0000313" key="11">
    <source>
        <dbReference type="Proteomes" id="UP000319322"/>
    </source>
</evidence>
<evidence type="ECO:0000256" key="7">
    <source>
        <dbReference type="ARBA" id="ARBA00023211"/>
    </source>
</evidence>
<dbReference type="Gene3D" id="3.40.220.10">
    <property type="entry name" value="Leucine Aminopeptidase, subunit E, domain 1"/>
    <property type="match status" value="1"/>
</dbReference>
<dbReference type="EMBL" id="VKGC01000005">
    <property type="protein sequence ID" value="TSA85785.1"/>
    <property type="molecule type" value="Genomic_DNA"/>
</dbReference>
<comment type="caution">
    <text evidence="10">The sequence shown here is derived from an EMBL/GenBank/DDBJ whole genome shotgun (WGS) entry which is preliminary data.</text>
</comment>
<feature type="active site" evidence="8">
    <location>
        <position position="267"/>
    </location>
</feature>
<keyword evidence="7 8" id="KW-0464">Manganese</keyword>
<dbReference type="GO" id="GO:0005737">
    <property type="term" value="C:cytoplasm"/>
    <property type="evidence" value="ECO:0007669"/>
    <property type="project" value="UniProtKB-SubCell"/>
</dbReference>
<evidence type="ECO:0000256" key="2">
    <source>
        <dbReference type="ARBA" id="ARBA00000967"/>
    </source>
</evidence>
<proteinExistence type="inferred from homology"/>
<evidence type="ECO:0000256" key="4">
    <source>
        <dbReference type="ARBA" id="ARBA00022438"/>
    </source>
</evidence>
<keyword evidence="8" id="KW-0479">Metal-binding</keyword>
<dbReference type="HAMAP" id="MF_00181">
    <property type="entry name" value="Cytosol_peptidase_M17"/>
    <property type="match status" value="1"/>
</dbReference>
<dbReference type="PROSITE" id="PS00631">
    <property type="entry name" value="CYTOSOL_AP"/>
    <property type="match status" value="1"/>
</dbReference>
<evidence type="ECO:0000256" key="3">
    <source>
        <dbReference type="ARBA" id="ARBA00009528"/>
    </source>
</evidence>
<dbReference type="CDD" id="cd00433">
    <property type="entry name" value="Peptidase_M17"/>
    <property type="match status" value="1"/>
</dbReference>
<keyword evidence="6 8" id="KW-0378">Hydrolase</keyword>
<comment type="cofactor">
    <cofactor evidence="8">
        <name>Mn(2+)</name>
        <dbReference type="ChEBI" id="CHEBI:29035"/>
    </cofactor>
    <text evidence="8">Binds 2 manganese ions per subunit.</text>
</comment>
<feature type="domain" description="Cytosol aminopeptidase" evidence="9">
    <location>
        <begin position="335"/>
        <end position="342"/>
    </location>
</feature>
<comment type="function">
    <text evidence="8">Presumably involved in the processing and regular turnover of intracellular proteins. Catalyzes the removal of unsubstituted N-terminal amino acids from various peptides.</text>
</comment>
<feature type="binding site" evidence="8">
    <location>
        <position position="337"/>
    </location>
    <ligand>
        <name>Mn(2+)</name>
        <dbReference type="ChEBI" id="CHEBI:29035"/>
        <label>1</label>
    </ligand>
</feature>
<keyword evidence="5 8" id="KW-0645">Protease</keyword>
<dbReference type="Proteomes" id="UP000319322">
    <property type="component" value="Unassembled WGS sequence"/>
</dbReference>
<dbReference type="InterPro" id="IPR011356">
    <property type="entry name" value="Leucine_aapep/pepB"/>
</dbReference>
<dbReference type="Pfam" id="PF00883">
    <property type="entry name" value="Peptidase_M17"/>
    <property type="match status" value="1"/>
</dbReference>
<dbReference type="PANTHER" id="PTHR11963">
    <property type="entry name" value="LEUCINE AMINOPEPTIDASE-RELATED"/>
    <property type="match status" value="1"/>
</dbReference>
<dbReference type="SUPFAM" id="SSF52949">
    <property type="entry name" value="Macro domain-like"/>
    <property type="match status" value="1"/>
</dbReference>
<dbReference type="PRINTS" id="PR00481">
    <property type="entry name" value="LAMNOPPTDASE"/>
</dbReference>
<accession>A0A553V004</accession>
<dbReference type="RefSeq" id="WP_120955885.1">
    <property type="nucleotide sequence ID" value="NZ_QXQP01000020.1"/>
</dbReference>
<reference evidence="10" key="1">
    <citation type="submission" date="2019-07" db="EMBL/GenBank/DDBJ databases">
        <title>Helicobacter labacensis sp. nov., Helicobacter mehlei sp. nov. and Helicobacter vulpis sp. nov., isolated from gastric mucosa of red fox (Vulpis vulpis).</title>
        <authorList>
            <person name="Kusar D."/>
            <person name="Gruntar I."/>
            <person name="Pate M."/>
            <person name="Zajc U."/>
            <person name="Ocepek M."/>
        </authorList>
    </citation>
    <scope>NUCLEOTIDE SEQUENCE [LARGE SCALE GENOMIC DNA]</scope>
    <source>
        <strain evidence="10">L8b</strain>
    </source>
</reference>
<dbReference type="InterPro" id="IPR023042">
    <property type="entry name" value="Peptidase_M17_leu_NH2_pept"/>
</dbReference>
<dbReference type="GO" id="GO:0070006">
    <property type="term" value="F:metalloaminopeptidase activity"/>
    <property type="evidence" value="ECO:0007669"/>
    <property type="project" value="InterPro"/>
</dbReference>
<organism evidence="10 11">
    <name type="scientific">Helicobacter mehlei</name>
    <dbReference type="NCBI Taxonomy" id="2316080"/>
    <lineage>
        <taxon>Bacteria</taxon>
        <taxon>Pseudomonadati</taxon>
        <taxon>Campylobacterota</taxon>
        <taxon>Epsilonproteobacteria</taxon>
        <taxon>Campylobacterales</taxon>
        <taxon>Helicobacteraceae</taxon>
        <taxon>Helicobacter</taxon>
    </lineage>
</organism>
<protein>
    <recommendedName>
        <fullName evidence="8">Probable cytosol aminopeptidase</fullName>
        <ecNumber evidence="8">3.4.11.1</ecNumber>
    </recommendedName>
    <alternativeName>
        <fullName evidence="8">Leucine aminopeptidase</fullName>
        <shortName evidence="8">LAP</shortName>
        <ecNumber evidence="8">3.4.11.10</ecNumber>
    </alternativeName>
    <alternativeName>
        <fullName evidence="8">Leucyl aminopeptidase</fullName>
    </alternativeName>
</protein>
<dbReference type="GO" id="GO:0006508">
    <property type="term" value="P:proteolysis"/>
    <property type="evidence" value="ECO:0007669"/>
    <property type="project" value="UniProtKB-KW"/>
</dbReference>
<evidence type="ECO:0000313" key="10">
    <source>
        <dbReference type="EMBL" id="TSA85785.1"/>
    </source>
</evidence>
<keyword evidence="8" id="KW-0963">Cytoplasm</keyword>
<evidence type="ECO:0000259" key="9">
    <source>
        <dbReference type="PROSITE" id="PS00631"/>
    </source>
</evidence>
<dbReference type="GO" id="GO:0030145">
    <property type="term" value="F:manganese ion binding"/>
    <property type="evidence" value="ECO:0007669"/>
    <property type="project" value="UniProtKB-UniRule"/>
</dbReference>